<protein>
    <submittedName>
        <fullName evidence="4">YSIRK-type signal peptide-containing protein</fullName>
    </submittedName>
</protein>
<dbReference type="EMBL" id="JABXJK010000004">
    <property type="protein sequence ID" value="MBA0971007.1"/>
    <property type="molecule type" value="Genomic_DNA"/>
</dbReference>
<evidence type="ECO:0000313" key="4">
    <source>
        <dbReference type="EMBL" id="MBA0971007.1"/>
    </source>
</evidence>
<evidence type="ECO:0000256" key="1">
    <source>
        <dbReference type="ARBA" id="ARBA00022729"/>
    </source>
</evidence>
<sequence length="91" mass="9706">MFSKNNRQMLLKRTEKRKLSYSIKKLSIGVASVLVGIYIGFGGAESGNAQVVNNSGNLLGSSEVMNESMEKPVILDAATEAPDSNLVSDEG</sequence>
<evidence type="ECO:0000259" key="3">
    <source>
        <dbReference type="Pfam" id="PF04650"/>
    </source>
</evidence>
<dbReference type="InterPro" id="IPR005877">
    <property type="entry name" value="YSIRK_signal_dom"/>
</dbReference>
<keyword evidence="2" id="KW-1133">Transmembrane helix</keyword>
<accession>A0ABD4HHW2</accession>
<proteinExistence type="predicted"/>
<name>A0ABD4HHW2_ENTGA</name>
<evidence type="ECO:0000313" key="5">
    <source>
        <dbReference type="Proteomes" id="UP000571857"/>
    </source>
</evidence>
<comment type="caution">
    <text evidence="4">The sequence shown here is derived from an EMBL/GenBank/DDBJ whole genome shotgun (WGS) entry which is preliminary data.</text>
</comment>
<feature type="transmembrane region" description="Helical" evidence="2">
    <location>
        <begin position="21"/>
        <end position="41"/>
    </location>
</feature>
<dbReference type="Proteomes" id="UP000571857">
    <property type="component" value="Unassembled WGS sequence"/>
</dbReference>
<keyword evidence="2" id="KW-0812">Transmembrane</keyword>
<feature type="non-terminal residue" evidence="4">
    <location>
        <position position="91"/>
    </location>
</feature>
<dbReference type="NCBIfam" id="TIGR01168">
    <property type="entry name" value="YSIRK_signal"/>
    <property type="match status" value="1"/>
</dbReference>
<keyword evidence="1" id="KW-0732">Signal</keyword>
<keyword evidence="2" id="KW-0472">Membrane</keyword>
<reference evidence="4 5" key="1">
    <citation type="submission" date="2020-06" db="EMBL/GenBank/DDBJ databases">
        <title>Crossreactivity between MHC class I-restricted antigens from cancer cells and an enterococcal bacteriophage.</title>
        <authorList>
            <person name="Fluckiger A."/>
            <person name="Daillere R."/>
            <person name="Sassi M."/>
            <person name="Cattoir V."/>
            <person name="Kroemer G."/>
            <person name="Zitvogel L."/>
        </authorList>
    </citation>
    <scope>NUCLEOTIDE SEQUENCE [LARGE SCALE GENOMIC DNA]</scope>
    <source>
        <strain evidence="4 5">EG4</strain>
    </source>
</reference>
<dbReference type="AlphaFoldDB" id="A0ABD4HHW2"/>
<dbReference type="Pfam" id="PF04650">
    <property type="entry name" value="YSIRK_signal"/>
    <property type="match status" value="1"/>
</dbReference>
<evidence type="ECO:0000256" key="2">
    <source>
        <dbReference type="SAM" id="Phobius"/>
    </source>
</evidence>
<organism evidence="4 5">
    <name type="scientific">Enterococcus gallinarum</name>
    <dbReference type="NCBI Taxonomy" id="1353"/>
    <lineage>
        <taxon>Bacteria</taxon>
        <taxon>Bacillati</taxon>
        <taxon>Bacillota</taxon>
        <taxon>Bacilli</taxon>
        <taxon>Lactobacillales</taxon>
        <taxon>Enterococcaceae</taxon>
        <taxon>Enterococcus</taxon>
    </lineage>
</organism>
<feature type="domain" description="YSIRK Gram-positive signal peptide" evidence="3">
    <location>
        <begin position="16"/>
        <end position="37"/>
    </location>
</feature>
<dbReference type="RefSeq" id="WP_181049028.1">
    <property type="nucleotide sequence ID" value="NZ_JABXJK010000004.1"/>
</dbReference>
<gene>
    <name evidence="4" type="ORF">HWH42_00105</name>
</gene>